<dbReference type="KEGG" id="izh:FEM41_22880"/>
<dbReference type="RefSeq" id="WP_138098773.1">
    <property type="nucleotide sequence ID" value="NZ_CP040428.1"/>
</dbReference>
<evidence type="ECO:0000313" key="1">
    <source>
        <dbReference type="EMBL" id="QCT22285.1"/>
    </source>
</evidence>
<organism evidence="1 2">
    <name type="scientific">Jejubacter calystegiae</name>
    <dbReference type="NCBI Taxonomy" id="2579935"/>
    <lineage>
        <taxon>Bacteria</taxon>
        <taxon>Pseudomonadati</taxon>
        <taxon>Pseudomonadota</taxon>
        <taxon>Gammaproteobacteria</taxon>
        <taxon>Enterobacterales</taxon>
        <taxon>Enterobacteriaceae</taxon>
        <taxon>Jejubacter</taxon>
    </lineage>
</organism>
<evidence type="ECO:0000313" key="2">
    <source>
        <dbReference type="Proteomes" id="UP000302163"/>
    </source>
</evidence>
<sequence length="126" mass="14345">MIAFKNKMTPKELARLTGYTPQAINRWTRRFGWQTTPLHGVKGGRAHVVHVNADVRSFLLNTPLMRQRTQKNAAEPAVPYAGGQNTLEVLWVEALRQLTDEERQKLTALLHREGISGIFRRLSGKE</sequence>
<gene>
    <name evidence="1" type="ORF">FEM41_22880</name>
</gene>
<protein>
    <submittedName>
        <fullName evidence="1">Putative DNA-binding transcriptional regulator</fullName>
    </submittedName>
</protein>
<keyword evidence="1" id="KW-0238">DNA-binding</keyword>
<name>A0A4P8YN45_9ENTR</name>
<dbReference type="SUPFAM" id="SSF46955">
    <property type="entry name" value="Putative DNA-binding domain"/>
    <property type="match status" value="1"/>
</dbReference>
<dbReference type="GO" id="GO:0003677">
    <property type="term" value="F:DNA binding"/>
    <property type="evidence" value="ECO:0007669"/>
    <property type="project" value="UniProtKB-KW"/>
</dbReference>
<dbReference type="AlphaFoldDB" id="A0A4P8YN45"/>
<reference evidence="1 2" key="1">
    <citation type="submission" date="2019-05" db="EMBL/GenBank/DDBJ databases">
        <title>Complete genome sequence of Izhakiella calystegiae KSNA2, an endophyte isolated from beach morning glory (Calystegia soldanella).</title>
        <authorList>
            <person name="Jiang L."/>
            <person name="Jeong J.C."/>
            <person name="Kim C.Y."/>
            <person name="Kim D.H."/>
            <person name="Kim S.W."/>
            <person name="Lee j."/>
        </authorList>
    </citation>
    <scope>NUCLEOTIDE SEQUENCE [LARGE SCALE GENOMIC DNA]</scope>
    <source>
        <strain evidence="1 2">KSNA2</strain>
    </source>
</reference>
<dbReference type="EMBL" id="CP040428">
    <property type="protein sequence ID" value="QCT22285.1"/>
    <property type="molecule type" value="Genomic_DNA"/>
</dbReference>
<accession>A0A4P8YN45</accession>
<dbReference type="OrthoDB" id="6538337at2"/>
<dbReference type="Proteomes" id="UP000302163">
    <property type="component" value="Chromosome"/>
</dbReference>
<dbReference type="InterPro" id="IPR010749">
    <property type="entry name" value="YfeC-like"/>
</dbReference>
<dbReference type="Pfam" id="PF07037">
    <property type="entry name" value="YfeC-like"/>
    <property type="match status" value="1"/>
</dbReference>
<proteinExistence type="predicted"/>
<keyword evidence="2" id="KW-1185">Reference proteome</keyword>
<dbReference type="InterPro" id="IPR009061">
    <property type="entry name" value="DNA-bd_dom_put_sf"/>
</dbReference>